<proteinExistence type="predicted"/>
<protein>
    <recommendedName>
        <fullName evidence="1">SF4 helicase domain-containing protein</fullName>
    </recommendedName>
</protein>
<dbReference type="PANTHER" id="PTHR30153:SF2">
    <property type="entry name" value="REPLICATIVE DNA HELICASE"/>
    <property type="match status" value="1"/>
</dbReference>
<comment type="caution">
    <text evidence="2">The sequence shown here is derived from an EMBL/GenBank/DDBJ whole genome shotgun (WGS) entry which is preliminary data.</text>
</comment>
<evidence type="ECO:0000259" key="1">
    <source>
        <dbReference type="Pfam" id="PF03796"/>
    </source>
</evidence>
<dbReference type="PANTHER" id="PTHR30153">
    <property type="entry name" value="REPLICATIVE DNA HELICASE DNAB"/>
    <property type="match status" value="1"/>
</dbReference>
<accession>A0ABS6SRA3</accession>
<dbReference type="InterPro" id="IPR007694">
    <property type="entry name" value="DNA_helicase_DnaB-like_C"/>
</dbReference>
<evidence type="ECO:0000313" key="2">
    <source>
        <dbReference type="EMBL" id="MBV7267545.1"/>
    </source>
</evidence>
<gene>
    <name evidence="2" type="ORF">KCG45_15265</name>
</gene>
<dbReference type="RefSeq" id="WP_218318082.1">
    <property type="nucleotide sequence ID" value="NZ_JAGSPB010000004.1"/>
</dbReference>
<feature type="domain" description="SF4 helicase" evidence="1">
    <location>
        <begin position="146"/>
        <end position="207"/>
    </location>
</feature>
<name>A0ABS6SRA3_9SPHN</name>
<dbReference type="Proteomes" id="UP000699975">
    <property type="component" value="Unassembled WGS sequence"/>
</dbReference>
<dbReference type="Pfam" id="PF03796">
    <property type="entry name" value="DnaB_C"/>
    <property type="match status" value="2"/>
</dbReference>
<evidence type="ECO:0000313" key="3">
    <source>
        <dbReference type="Proteomes" id="UP000699975"/>
    </source>
</evidence>
<keyword evidence="3" id="KW-1185">Reference proteome</keyword>
<dbReference type="EMBL" id="JAGSPB010000004">
    <property type="protein sequence ID" value="MBV7267545.1"/>
    <property type="molecule type" value="Genomic_DNA"/>
</dbReference>
<reference evidence="2 3" key="1">
    <citation type="submission" date="2021-04" db="EMBL/GenBank/DDBJ databases">
        <authorList>
            <person name="Pira H."/>
            <person name="Risdian C."/>
            <person name="Wink J."/>
        </authorList>
    </citation>
    <scope>NUCLEOTIDE SEQUENCE [LARGE SCALE GENOMIC DNA]</scope>
    <source>
        <strain evidence="2 3">WH131</strain>
    </source>
</reference>
<feature type="domain" description="SF4 helicase" evidence="1">
    <location>
        <begin position="60"/>
        <end position="112"/>
    </location>
</feature>
<sequence>MKLSSPIYQLKHRAKSMAREEGIPLHKAQDRIAQMEGFATWSLLSSKAATSLVTDVLGQVESGDLVLLAARPGHGKTIVGLQALLDARRENRRSFFFTLDMTENEARDRLTDMSNLELAKSIDVETSDEIDADFIIAALAEAAPRTIAVVDYLQLLDACRDKPELAEQIDKLRLFAASKQIVLIFLSQIDRSFDPTQRKMPSLADIRLPNPVPIEAFDRRFYLHDGEMRVEHRAA</sequence>
<organism evidence="2 3">
    <name type="scientific">Erythrobacter ani</name>
    <dbReference type="NCBI Taxonomy" id="2827235"/>
    <lineage>
        <taxon>Bacteria</taxon>
        <taxon>Pseudomonadati</taxon>
        <taxon>Pseudomonadota</taxon>
        <taxon>Alphaproteobacteria</taxon>
        <taxon>Sphingomonadales</taxon>
        <taxon>Erythrobacteraceae</taxon>
        <taxon>Erythrobacter/Porphyrobacter group</taxon>
        <taxon>Erythrobacter</taxon>
    </lineage>
</organism>
<dbReference type="NCBIfam" id="NF004629">
    <property type="entry name" value="PRK05973.1"/>
    <property type="match status" value="1"/>
</dbReference>